<gene>
    <name evidence="1" type="ORF">SDAV_00662</name>
</gene>
<dbReference type="EMBL" id="CP031088">
    <property type="protein sequence ID" value="AXF95653.1"/>
    <property type="molecule type" value="Genomic_DNA"/>
</dbReference>
<dbReference type="Proteomes" id="UP000253689">
    <property type="component" value="Chromosome"/>
</dbReference>
<protein>
    <submittedName>
        <fullName evidence="1">Uncharacterized protein</fullName>
    </submittedName>
</protein>
<name>A0A345DN65_9MOLU</name>
<evidence type="ECO:0000313" key="2">
    <source>
        <dbReference type="Proteomes" id="UP000253689"/>
    </source>
</evidence>
<dbReference type="RefSeq" id="WP_245938499.1">
    <property type="nucleotide sequence ID" value="NZ_CP031088.1"/>
</dbReference>
<reference evidence="2" key="1">
    <citation type="submission" date="2018-07" db="EMBL/GenBank/DDBJ databases">
        <title>Complete Genome Sequence of Spiroplasma phoeniceum.</title>
        <authorList>
            <person name="Davis R.E."/>
            <person name="Shao J.Y."/>
            <person name="Zhao Y."/>
            <person name="Silver A."/>
            <person name="Stump z."/>
            <person name="Gasparich G."/>
        </authorList>
    </citation>
    <scope>NUCLEOTIDE SEQUENCE [LARGE SCALE GENOMIC DNA]</scope>
    <source>
        <strain evidence="2">P40</strain>
    </source>
</reference>
<sequence length="56" mass="6653">MKKTKWIDDSIINYINNDAKITKLTTTIGMIYDQIKQEHFTDTLKFNLSNTKWSKN</sequence>
<accession>A0A345DN65</accession>
<keyword evidence="2" id="KW-1185">Reference proteome</keyword>
<dbReference type="KEGG" id="sphh:SDAV_00662"/>
<organism evidence="1 2">
    <name type="scientific">Spiroplasma phoeniceum P40</name>
    <dbReference type="NCBI Taxonomy" id="1276259"/>
    <lineage>
        <taxon>Bacteria</taxon>
        <taxon>Bacillati</taxon>
        <taxon>Mycoplasmatota</taxon>
        <taxon>Mollicutes</taxon>
        <taxon>Entomoplasmatales</taxon>
        <taxon>Spiroplasmataceae</taxon>
        <taxon>Spiroplasma</taxon>
    </lineage>
</organism>
<proteinExistence type="predicted"/>
<dbReference type="AlphaFoldDB" id="A0A345DN65"/>
<evidence type="ECO:0000313" key="1">
    <source>
        <dbReference type="EMBL" id="AXF95653.1"/>
    </source>
</evidence>